<organism evidence="1 2">
    <name type="scientific">Botryotinia fuckeliana (strain T4)</name>
    <name type="common">Noble rot fungus</name>
    <name type="synonym">Botrytis cinerea</name>
    <dbReference type="NCBI Taxonomy" id="999810"/>
    <lineage>
        <taxon>Eukaryota</taxon>
        <taxon>Fungi</taxon>
        <taxon>Dikarya</taxon>
        <taxon>Ascomycota</taxon>
        <taxon>Pezizomycotina</taxon>
        <taxon>Leotiomycetes</taxon>
        <taxon>Helotiales</taxon>
        <taxon>Sclerotiniaceae</taxon>
        <taxon>Botrytis</taxon>
    </lineage>
</organism>
<evidence type="ECO:0000313" key="2">
    <source>
        <dbReference type="Proteomes" id="UP000008177"/>
    </source>
</evidence>
<protein>
    <submittedName>
        <fullName evidence="1">Uncharacterized protein</fullName>
    </submittedName>
</protein>
<sequence>MCVAYQIQKRSSRRLPEYGKGHEYEVEAMIGETVKPDGRVNRVEYRVAIWTGNATMYEATTNIC</sequence>
<dbReference type="Proteomes" id="UP000008177">
    <property type="component" value="Unplaced contigs"/>
</dbReference>
<proteinExistence type="predicted"/>
<dbReference type="InParanoid" id="G2YID9"/>
<reference evidence="2" key="1">
    <citation type="journal article" date="2011" name="PLoS Genet.">
        <title>Genomic analysis of the necrotrophic fungal pathogens Sclerotinia sclerotiorum and Botrytis cinerea.</title>
        <authorList>
            <person name="Amselem J."/>
            <person name="Cuomo C.A."/>
            <person name="van Kan J.A."/>
            <person name="Viaud M."/>
            <person name="Benito E.P."/>
            <person name="Couloux A."/>
            <person name="Coutinho P.M."/>
            <person name="de Vries R.P."/>
            <person name="Dyer P.S."/>
            <person name="Fillinger S."/>
            <person name="Fournier E."/>
            <person name="Gout L."/>
            <person name="Hahn M."/>
            <person name="Kohn L."/>
            <person name="Lapalu N."/>
            <person name="Plummer K.M."/>
            <person name="Pradier J.M."/>
            <person name="Quevillon E."/>
            <person name="Sharon A."/>
            <person name="Simon A."/>
            <person name="ten Have A."/>
            <person name="Tudzynski B."/>
            <person name="Tudzynski P."/>
            <person name="Wincker P."/>
            <person name="Andrew M."/>
            <person name="Anthouard V."/>
            <person name="Beever R.E."/>
            <person name="Beffa R."/>
            <person name="Benoit I."/>
            <person name="Bouzid O."/>
            <person name="Brault B."/>
            <person name="Chen Z."/>
            <person name="Choquer M."/>
            <person name="Collemare J."/>
            <person name="Cotton P."/>
            <person name="Danchin E.G."/>
            <person name="Da Silva C."/>
            <person name="Gautier A."/>
            <person name="Giraud C."/>
            <person name="Giraud T."/>
            <person name="Gonzalez C."/>
            <person name="Grossetete S."/>
            <person name="Guldener U."/>
            <person name="Henrissat B."/>
            <person name="Howlett B.J."/>
            <person name="Kodira C."/>
            <person name="Kretschmer M."/>
            <person name="Lappartient A."/>
            <person name="Leroch M."/>
            <person name="Levis C."/>
            <person name="Mauceli E."/>
            <person name="Neuveglise C."/>
            <person name="Oeser B."/>
            <person name="Pearson M."/>
            <person name="Poulain J."/>
            <person name="Poussereau N."/>
            <person name="Quesneville H."/>
            <person name="Rascle C."/>
            <person name="Schumacher J."/>
            <person name="Segurens B."/>
            <person name="Sexton A."/>
            <person name="Silva E."/>
            <person name="Sirven C."/>
            <person name="Soanes D.M."/>
            <person name="Talbot N.J."/>
            <person name="Templeton M."/>
            <person name="Yandava C."/>
            <person name="Yarden O."/>
            <person name="Zeng Q."/>
            <person name="Rollins J.A."/>
            <person name="Lebrun M.H."/>
            <person name="Dickman M."/>
        </authorList>
    </citation>
    <scope>NUCLEOTIDE SEQUENCE [LARGE SCALE GENOMIC DNA]</scope>
    <source>
        <strain evidence="2">T4</strain>
    </source>
</reference>
<dbReference type="EMBL" id="FQ790337">
    <property type="protein sequence ID" value="CCD51476.1"/>
    <property type="molecule type" value="Genomic_DNA"/>
</dbReference>
<accession>G2YID9</accession>
<name>G2YID9_BOTF4</name>
<evidence type="ECO:0000313" key="1">
    <source>
        <dbReference type="EMBL" id="CCD51476.1"/>
    </source>
</evidence>
<dbReference type="AlphaFoldDB" id="G2YID9"/>
<gene>
    <name evidence="1" type="ORF">BofuT4_uP017820.1</name>
</gene>
<dbReference type="HOGENOM" id="CLU_2867427_0_0_1"/>